<accession>A0A165CIM6</accession>
<dbReference type="InParanoid" id="A0A165CIM6"/>
<dbReference type="EMBL" id="KV424139">
    <property type="protein sequence ID" value="KZT50865.1"/>
    <property type="molecule type" value="Genomic_DNA"/>
</dbReference>
<keyword evidence="2" id="KW-1185">Reference proteome</keyword>
<evidence type="ECO:0000313" key="1">
    <source>
        <dbReference type="EMBL" id="KZT50865.1"/>
    </source>
</evidence>
<dbReference type="AlphaFoldDB" id="A0A165CIM6"/>
<organism evidence="1 2">
    <name type="scientific">Calocera cornea HHB12733</name>
    <dbReference type="NCBI Taxonomy" id="1353952"/>
    <lineage>
        <taxon>Eukaryota</taxon>
        <taxon>Fungi</taxon>
        <taxon>Dikarya</taxon>
        <taxon>Basidiomycota</taxon>
        <taxon>Agaricomycotina</taxon>
        <taxon>Dacrymycetes</taxon>
        <taxon>Dacrymycetales</taxon>
        <taxon>Dacrymycetaceae</taxon>
        <taxon>Calocera</taxon>
    </lineage>
</organism>
<evidence type="ECO:0000313" key="2">
    <source>
        <dbReference type="Proteomes" id="UP000076842"/>
    </source>
</evidence>
<gene>
    <name evidence="1" type="ORF">CALCODRAFT_164152</name>
</gene>
<sequence>MPLPPLSPALQAQHSLLSHLLTSLRRTRPHVPFWKLPAHRVPTLHLYRHLLRASPSPIVTQWLGYKWRYGRNQTGPRKSRKLLEEAERMLGVFVRAREGGEREGKMLEKYGGLIYARGKRNEWKTIELRELQRLQDLRNRPIVTGAVTLGSPHNKPFPMLKPQPQHISRMISWRQRARNRRMGAQQLYMEWKDWIRDEARAEWALGLQDEKGVYAGHETEWYEPINEQLKNIERMFEADTERQQAPLTPRQIATIRAARRERVRNLTYQRQRELRGEVTRRLAKTLLQGPPAPLIAQWGERERMEDRIVRGSGWGGYAGEVKARKGMRLRDKWTDRRWARERRKLGLGP</sequence>
<reference evidence="1 2" key="1">
    <citation type="journal article" date="2016" name="Mol. Biol. Evol.">
        <title>Comparative Genomics of Early-Diverging Mushroom-Forming Fungi Provides Insights into the Origins of Lignocellulose Decay Capabilities.</title>
        <authorList>
            <person name="Nagy L.G."/>
            <person name="Riley R."/>
            <person name="Tritt A."/>
            <person name="Adam C."/>
            <person name="Daum C."/>
            <person name="Floudas D."/>
            <person name="Sun H."/>
            <person name="Yadav J.S."/>
            <person name="Pangilinan J."/>
            <person name="Larsson K.H."/>
            <person name="Matsuura K."/>
            <person name="Barry K."/>
            <person name="Labutti K."/>
            <person name="Kuo R."/>
            <person name="Ohm R.A."/>
            <person name="Bhattacharya S.S."/>
            <person name="Shirouzu T."/>
            <person name="Yoshinaga Y."/>
            <person name="Martin F.M."/>
            <person name="Grigoriev I.V."/>
            <person name="Hibbett D.S."/>
        </authorList>
    </citation>
    <scope>NUCLEOTIDE SEQUENCE [LARGE SCALE GENOMIC DNA]</scope>
    <source>
        <strain evidence="1 2">HHB12733</strain>
    </source>
</reference>
<proteinExistence type="predicted"/>
<dbReference type="OrthoDB" id="2571149at2759"/>
<protein>
    <submittedName>
        <fullName evidence="1">Uncharacterized protein</fullName>
    </submittedName>
</protein>
<dbReference type="Proteomes" id="UP000076842">
    <property type="component" value="Unassembled WGS sequence"/>
</dbReference>
<dbReference type="STRING" id="1353952.A0A165CIM6"/>
<name>A0A165CIM6_9BASI</name>